<gene>
    <name evidence="1" type="ORF">JOE69_002296</name>
</gene>
<dbReference type="RefSeq" id="WP_309798857.1">
    <property type="nucleotide sequence ID" value="NZ_BAAAHY010000005.1"/>
</dbReference>
<dbReference type="PANTHER" id="PTHR39441">
    <property type="entry name" value="DUF2252 DOMAIN-CONTAINING PROTEIN"/>
    <property type="match status" value="1"/>
</dbReference>
<dbReference type="PANTHER" id="PTHR39441:SF1">
    <property type="entry name" value="DUF2252 DOMAIN-CONTAINING PROTEIN"/>
    <property type="match status" value="1"/>
</dbReference>
<proteinExistence type="predicted"/>
<reference evidence="1 2" key="1">
    <citation type="submission" date="2023-07" db="EMBL/GenBank/DDBJ databases">
        <title>Sequencing the genomes of 1000 actinobacteria strains.</title>
        <authorList>
            <person name="Klenk H.-P."/>
        </authorList>
    </citation>
    <scope>NUCLEOTIDE SEQUENCE [LARGE SCALE GENOMIC DNA]</scope>
    <source>
        <strain evidence="1 2">DSM 14555</strain>
    </source>
</reference>
<evidence type="ECO:0000313" key="1">
    <source>
        <dbReference type="EMBL" id="MDR6270058.1"/>
    </source>
</evidence>
<comment type="caution">
    <text evidence="1">The sequence shown here is derived from an EMBL/GenBank/DDBJ whole genome shotgun (WGS) entry which is preliminary data.</text>
</comment>
<protein>
    <submittedName>
        <fullName evidence="1">Uncharacterized protein (DUF2252 family)</fullName>
    </submittedName>
</protein>
<sequence>MSPSIAELTGQGKKLRGSLPRAAQADFAALDRDPVSILQDQNRSRLPELVPVRIGRMLQSPFAYYRGTASVMAADLAQNQHTGVLLPSCGDAHISNFGLFASAERQLIFDLNDFDEAGLAPWEWDLKRLAASVMVGARDNSMSEQQATSATRSAVAGYRQTLLRLMALTALERYYFQVNTDGVQDQLNSDEQKLLRKASQKARGRTSEQVLGKIVARHEDGVSRIVDQPPIMRHVPHAEPHEFARLFQEYSSTVRSDIAVLLQQFTLVDYVLRVVGVGSVGTRCYVMLLEGPAGEPLFLQAKEAPPSVLQVYGGMPNGLPPGVDPHRGGSEGHRVVANQKILQASSDPFLGWIQGFAGDDDDRRRVDYYWRQFRDMKGSVETNGLSAANFTSYVEWCARLLARAHSQTGAGAVAAGYLGRSERFDEAIVAWSASYADQCEKDYAALQSAVKTGRMPAEFGV</sequence>
<evidence type="ECO:0000313" key="2">
    <source>
        <dbReference type="Proteomes" id="UP001185069"/>
    </source>
</evidence>
<dbReference type="EMBL" id="JAVDQF010000001">
    <property type="protein sequence ID" value="MDR6270058.1"/>
    <property type="molecule type" value="Genomic_DNA"/>
</dbReference>
<dbReference type="Pfam" id="PF10009">
    <property type="entry name" value="DUF2252"/>
    <property type="match status" value="1"/>
</dbReference>
<keyword evidence="2" id="KW-1185">Reference proteome</keyword>
<dbReference type="Proteomes" id="UP001185069">
    <property type="component" value="Unassembled WGS sequence"/>
</dbReference>
<accession>A0ABU1JCH8</accession>
<dbReference type="InterPro" id="IPR018721">
    <property type="entry name" value="DUF2252"/>
</dbReference>
<name>A0ABU1JCH8_9MICC</name>
<organism evidence="1 2">
    <name type="scientific">Arthrobacter russicus</name>
    <dbReference type="NCBI Taxonomy" id="172040"/>
    <lineage>
        <taxon>Bacteria</taxon>
        <taxon>Bacillati</taxon>
        <taxon>Actinomycetota</taxon>
        <taxon>Actinomycetes</taxon>
        <taxon>Micrococcales</taxon>
        <taxon>Micrococcaceae</taxon>
        <taxon>Arthrobacter</taxon>
    </lineage>
</organism>